<comment type="caution">
    <text evidence="3">The sequence shown here is derived from an EMBL/GenBank/DDBJ whole genome shotgun (WGS) entry which is preliminary data.</text>
</comment>
<keyword evidence="2" id="KW-0732">Signal</keyword>
<gene>
    <name evidence="3" type="ORF">ACFQVC_38975</name>
</gene>
<keyword evidence="4" id="KW-1185">Reference proteome</keyword>
<protein>
    <submittedName>
        <fullName evidence="3">Uncharacterized protein</fullName>
    </submittedName>
</protein>
<feature type="chain" id="PRO_5045182004" evidence="2">
    <location>
        <begin position="32"/>
        <end position="151"/>
    </location>
</feature>
<dbReference type="RefSeq" id="WP_381840204.1">
    <property type="nucleotide sequence ID" value="NZ_JBHTCF010000029.1"/>
</dbReference>
<name>A0ABW2JWU7_9ACTN</name>
<sequence>MRRVAGERRRGGSVVALALVLCALFMGLCHADGHAAVTPAPGAVTAADGALTATKGAVTVTRSAVTVTSGALGGGGHHGCPGPGQSEHAAAEHHWAAQQAERADSGHPGREAGTWPVRTAVRELCAPVRAGPGRSARSGHDLLIALGVDRN</sequence>
<organism evidence="3 4">
    <name type="scientific">Streptomyces monticola</name>
    <dbReference type="NCBI Taxonomy" id="2666263"/>
    <lineage>
        <taxon>Bacteria</taxon>
        <taxon>Bacillati</taxon>
        <taxon>Actinomycetota</taxon>
        <taxon>Actinomycetes</taxon>
        <taxon>Kitasatosporales</taxon>
        <taxon>Streptomycetaceae</taxon>
        <taxon>Streptomyces</taxon>
    </lineage>
</organism>
<reference evidence="4" key="1">
    <citation type="journal article" date="2019" name="Int. J. Syst. Evol. Microbiol.">
        <title>The Global Catalogue of Microorganisms (GCM) 10K type strain sequencing project: providing services to taxonomists for standard genome sequencing and annotation.</title>
        <authorList>
            <consortium name="The Broad Institute Genomics Platform"/>
            <consortium name="The Broad Institute Genome Sequencing Center for Infectious Disease"/>
            <person name="Wu L."/>
            <person name="Ma J."/>
        </authorList>
    </citation>
    <scope>NUCLEOTIDE SEQUENCE [LARGE SCALE GENOMIC DNA]</scope>
    <source>
        <strain evidence="4">SYNS20</strain>
    </source>
</reference>
<accession>A0ABW2JWU7</accession>
<dbReference type="Proteomes" id="UP001596523">
    <property type="component" value="Unassembled WGS sequence"/>
</dbReference>
<dbReference type="EMBL" id="JBHTCF010000029">
    <property type="protein sequence ID" value="MFC7310182.1"/>
    <property type="molecule type" value="Genomic_DNA"/>
</dbReference>
<evidence type="ECO:0000256" key="2">
    <source>
        <dbReference type="SAM" id="SignalP"/>
    </source>
</evidence>
<feature type="signal peptide" evidence="2">
    <location>
        <begin position="1"/>
        <end position="31"/>
    </location>
</feature>
<evidence type="ECO:0000256" key="1">
    <source>
        <dbReference type="SAM" id="MobiDB-lite"/>
    </source>
</evidence>
<feature type="region of interest" description="Disordered" evidence="1">
    <location>
        <begin position="71"/>
        <end position="93"/>
    </location>
</feature>
<evidence type="ECO:0000313" key="3">
    <source>
        <dbReference type="EMBL" id="MFC7310182.1"/>
    </source>
</evidence>
<proteinExistence type="predicted"/>
<feature type="compositionally biased region" description="Gly residues" evidence="1">
    <location>
        <begin position="71"/>
        <end position="82"/>
    </location>
</feature>
<evidence type="ECO:0000313" key="4">
    <source>
        <dbReference type="Proteomes" id="UP001596523"/>
    </source>
</evidence>